<evidence type="ECO:0000313" key="1">
    <source>
        <dbReference type="EMBL" id="DAD72405.1"/>
    </source>
</evidence>
<dbReference type="EMBL" id="BK015898">
    <property type="protein sequence ID" value="DAD72405.1"/>
    <property type="molecule type" value="Genomic_DNA"/>
</dbReference>
<name>A0A8S5LQT1_9CAUD</name>
<proteinExistence type="predicted"/>
<protein>
    <submittedName>
        <fullName evidence="1">Uncharacterized protein</fullName>
    </submittedName>
</protein>
<sequence length="120" mass="14296">MIQILNNQYPIGWEWIDNIPLSQMKFFYDLMATVTDNTDIYSSLQCERMESYPYLITKILCVDRIKLAQFLNDDQGYEGGVQYHIKWILATNVLHCTDFDEYMAHIREIEKLFKIDSRSL</sequence>
<accession>A0A8S5LQT1</accession>
<organism evidence="1">
    <name type="scientific">Myoviridae sp. ctfJc17</name>
    <dbReference type="NCBI Taxonomy" id="2827612"/>
    <lineage>
        <taxon>Viruses</taxon>
        <taxon>Duplodnaviria</taxon>
        <taxon>Heunggongvirae</taxon>
        <taxon>Uroviricota</taxon>
        <taxon>Caudoviricetes</taxon>
    </lineage>
</organism>
<reference evidence="1" key="1">
    <citation type="journal article" date="2021" name="Proc. Natl. Acad. Sci. U.S.A.">
        <title>A Catalog of Tens of Thousands of Viruses from Human Metagenomes Reveals Hidden Associations with Chronic Diseases.</title>
        <authorList>
            <person name="Tisza M.J."/>
            <person name="Buck C.B."/>
        </authorList>
    </citation>
    <scope>NUCLEOTIDE SEQUENCE</scope>
    <source>
        <strain evidence="1">CtfJc17</strain>
    </source>
</reference>